<name>A7AT92_BABBO</name>
<dbReference type="VEuPathDB" id="PiroplasmaDB:BBOV_II001970"/>
<dbReference type="OMA" id="YCFTYAA"/>
<feature type="chain" id="PRO_5002704355" evidence="1">
    <location>
        <begin position="22"/>
        <end position="559"/>
    </location>
</feature>
<evidence type="ECO:0000259" key="2">
    <source>
        <dbReference type="PROSITE" id="PS51412"/>
    </source>
</evidence>
<accession>A7AT92</accession>
<dbReference type="InParanoid" id="A7AT92"/>
<feature type="domain" description="MACPF" evidence="2">
    <location>
        <begin position="45"/>
        <end position="396"/>
    </location>
</feature>
<evidence type="ECO:0000256" key="1">
    <source>
        <dbReference type="SAM" id="SignalP"/>
    </source>
</evidence>
<feature type="signal peptide" evidence="1">
    <location>
        <begin position="1"/>
        <end position="21"/>
    </location>
</feature>
<gene>
    <name evidence="3" type="ORF">BBOV_II001970</name>
</gene>
<keyword evidence="1" id="KW-0732">Signal</keyword>
<dbReference type="Proteomes" id="UP000002173">
    <property type="component" value="Chromosome 2"/>
</dbReference>
<keyword evidence="4" id="KW-1185">Reference proteome</keyword>
<evidence type="ECO:0000313" key="3">
    <source>
        <dbReference type="EMBL" id="EDO06153.1"/>
    </source>
</evidence>
<dbReference type="STRING" id="5865.A7AT92"/>
<protein>
    <submittedName>
        <fullName evidence="3">Mac/perforin domain containing membrane protein</fullName>
    </submittedName>
</protein>
<dbReference type="Pfam" id="PF01823">
    <property type="entry name" value="MACPF"/>
    <property type="match status" value="2"/>
</dbReference>
<reference evidence="3 4" key="1">
    <citation type="journal article" date="2007" name="PLoS Pathog.">
        <title>Genome sequence of Babesia bovis and comparative analysis of apicomplexan hemoprotozoa.</title>
        <authorList>
            <person name="Brayton K.A."/>
            <person name="Lau A.O.T."/>
            <person name="Herndon D.R."/>
            <person name="Hannick L."/>
            <person name="Kappmeyer L.S."/>
            <person name="Berens S.J."/>
            <person name="Bidwell S.L."/>
            <person name="Brown W.C."/>
            <person name="Crabtree J."/>
            <person name="Fadrosh D."/>
            <person name="Feldblum T."/>
            <person name="Forberger H.A."/>
            <person name="Haas B.J."/>
            <person name="Howell J.M."/>
            <person name="Khouri H."/>
            <person name="Koo H."/>
            <person name="Mann D.J."/>
            <person name="Norimine J."/>
            <person name="Paulsen I.T."/>
            <person name="Radune D."/>
            <person name="Ren Q."/>
            <person name="Smith R.K. Jr."/>
            <person name="Suarez C.E."/>
            <person name="White O."/>
            <person name="Wortman J.R."/>
            <person name="Knowles D.P. Jr."/>
            <person name="McElwain T.F."/>
            <person name="Nene V.M."/>
        </authorList>
    </citation>
    <scope>NUCLEOTIDE SEQUENCE [LARGE SCALE GENOMIC DNA]</scope>
    <source>
        <strain evidence="3">T2Bo</strain>
    </source>
</reference>
<dbReference type="InterPro" id="IPR020864">
    <property type="entry name" value="MACPF"/>
</dbReference>
<dbReference type="EMBL" id="AAXT01000003">
    <property type="protein sequence ID" value="EDO06153.1"/>
    <property type="molecule type" value="Genomic_DNA"/>
</dbReference>
<organism evidence="3 4">
    <name type="scientific">Babesia bovis</name>
    <dbReference type="NCBI Taxonomy" id="5865"/>
    <lineage>
        <taxon>Eukaryota</taxon>
        <taxon>Sar</taxon>
        <taxon>Alveolata</taxon>
        <taxon>Apicomplexa</taxon>
        <taxon>Aconoidasida</taxon>
        <taxon>Piroplasmida</taxon>
        <taxon>Babesiidae</taxon>
        <taxon>Babesia</taxon>
    </lineage>
</organism>
<evidence type="ECO:0000313" key="4">
    <source>
        <dbReference type="Proteomes" id="UP000002173"/>
    </source>
</evidence>
<dbReference type="eggNOG" id="ENOG502S7UT">
    <property type="taxonomic scope" value="Eukaryota"/>
</dbReference>
<dbReference type="PROSITE" id="PS51412">
    <property type="entry name" value="MACPF_2"/>
    <property type="match status" value="1"/>
</dbReference>
<sequence>MVIFLLIFSIILAKSLLVVLAQTNETLNVSTNDEYSTIKNDISDESNVIFSADRIVSGLEYLGSGYDAVKASGLVSINNGDDLGHRSPIVDFYWAKSDVGVTNSLKWLQPLGGWVRPITACGESETVTVGSQQSTNEESTQFDFGGFAMSSGLGSGALRAGYTDISGKTQHISSKQYTNSYYCFTYAAGMPPYFNWETTSDFDIALNELPKEVKSFDQCTVELYKKKSKKCGSISKWVDFFLQFGTHVTTEIQLGGKIIRLLTIPNNAMDSFLKSGLNVDVAVKAVISGALLEVNEKLNSEQQKAIKELQDDSLLKWKSTVPIFPMPIRTIYAPLDMFIHSSYKEAYRNALNFYIKLNGALPWVVHQHNGTTLNVESIINMSTALVLVNTDDDIVKLDCPHNDKVIFGFILEMEIEQRTFSVYQCPTDAYSCSKERQKKCDIVIWMLCGSSMGLNVMQYAHNFDASNSEKEVKCLSGYKLLTGFIAESSPEKDKSLANLIPCHTGADLCRSNSSLETHIWAVCIDERLPGLGRTSTLCQSDYGEQIVKIGENMPILTGK</sequence>
<comment type="caution">
    <text evidence="3">The sequence shown here is derived from an EMBL/GenBank/DDBJ whole genome shotgun (WGS) entry which is preliminary data.</text>
</comment>
<dbReference type="AlphaFoldDB" id="A7AT92"/>
<proteinExistence type="predicted"/>